<dbReference type="GO" id="GO:0045893">
    <property type="term" value="P:positive regulation of DNA-templated transcription"/>
    <property type="evidence" value="ECO:0007669"/>
    <property type="project" value="UniProtKB-ARBA"/>
</dbReference>
<name>A0A433TFN2_ELYCH</name>
<comment type="similarity">
    <text evidence="2">Belongs to the krueppel C2H2-type zinc-finger protein family.</text>
</comment>
<evidence type="ECO:0000259" key="16">
    <source>
        <dbReference type="PROSITE" id="PS50157"/>
    </source>
</evidence>
<feature type="region of interest" description="Disordered" evidence="15">
    <location>
        <begin position="93"/>
        <end position="268"/>
    </location>
</feature>
<evidence type="ECO:0000313" key="18">
    <source>
        <dbReference type="Proteomes" id="UP000271974"/>
    </source>
</evidence>
<dbReference type="AlphaFoldDB" id="A0A433TFN2"/>
<organism evidence="17 18">
    <name type="scientific">Elysia chlorotica</name>
    <name type="common">Eastern emerald elysia</name>
    <name type="synonym">Sea slug</name>
    <dbReference type="NCBI Taxonomy" id="188477"/>
    <lineage>
        <taxon>Eukaryota</taxon>
        <taxon>Metazoa</taxon>
        <taxon>Spiralia</taxon>
        <taxon>Lophotrochozoa</taxon>
        <taxon>Mollusca</taxon>
        <taxon>Gastropoda</taxon>
        <taxon>Heterobranchia</taxon>
        <taxon>Euthyneura</taxon>
        <taxon>Panpulmonata</taxon>
        <taxon>Sacoglossa</taxon>
        <taxon>Placobranchoidea</taxon>
        <taxon>Plakobranchidae</taxon>
        <taxon>Elysia</taxon>
    </lineage>
</organism>
<feature type="compositionally biased region" description="Basic residues" evidence="15">
    <location>
        <begin position="152"/>
        <end position="169"/>
    </location>
</feature>
<feature type="compositionally biased region" description="Low complexity" evidence="15">
    <location>
        <begin position="214"/>
        <end position="235"/>
    </location>
</feature>
<keyword evidence="6 14" id="KW-0863">Zinc-finger</keyword>
<keyword evidence="18" id="KW-1185">Reference proteome</keyword>
<keyword evidence="8" id="KW-0832">Ubl conjugation</keyword>
<reference evidence="17 18" key="1">
    <citation type="submission" date="2019-01" db="EMBL/GenBank/DDBJ databases">
        <title>A draft genome assembly of the solar-powered sea slug Elysia chlorotica.</title>
        <authorList>
            <person name="Cai H."/>
            <person name="Li Q."/>
            <person name="Fang X."/>
            <person name="Li J."/>
            <person name="Curtis N.E."/>
            <person name="Altenburger A."/>
            <person name="Shibata T."/>
            <person name="Feng M."/>
            <person name="Maeda T."/>
            <person name="Schwartz J.A."/>
            <person name="Shigenobu S."/>
            <person name="Lundholm N."/>
            <person name="Nishiyama T."/>
            <person name="Yang H."/>
            <person name="Hasebe M."/>
            <person name="Li S."/>
            <person name="Pierce S.K."/>
            <person name="Wang J."/>
        </authorList>
    </citation>
    <scope>NUCLEOTIDE SEQUENCE [LARGE SCALE GENOMIC DNA]</scope>
    <source>
        <strain evidence="17">EC2010</strain>
        <tissue evidence="17">Whole organism of an adult</tissue>
    </source>
</reference>
<comment type="subcellular location">
    <subcellularLocation>
        <location evidence="1">Nucleus</location>
    </subcellularLocation>
</comment>
<keyword evidence="10" id="KW-0238">DNA-binding</keyword>
<dbReference type="PROSITE" id="PS00028">
    <property type="entry name" value="ZINC_FINGER_C2H2_1"/>
    <property type="match status" value="3"/>
</dbReference>
<feature type="compositionally biased region" description="Polar residues" evidence="15">
    <location>
        <begin position="111"/>
        <end position="123"/>
    </location>
</feature>
<protein>
    <recommendedName>
        <fullName evidence="16">C2H2-type domain-containing protein</fullName>
    </recommendedName>
</protein>
<accession>A0A433TFN2</accession>
<evidence type="ECO:0000256" key="1">
    <source>
        <dbReference type="ARBA" id="ARBA00004123"/>
    </source>
</evidence>
<keyword evidence="5" id="KW-0677">Repeat</keyword>
<keyword evidence="7" id="KW-0862">Zinc</keyword>
<dbReference type="FunFam" id="3.30.160.60:FF:000018">
    <property type="entry name" value="Krueppel-like factor 15"/>
    <property type="match status" value="1"/>
</dbReference>
<dbReference type="GO" id="GO:0000978">
    <property type="term" value="F:RNA polymerase II cis-regulatory region sequence-specific DNA binding"/>
    <property type="evidence" value="ECO:0007669"/>
    <property type="project" value="TreeGrafter"/>
</dbReference>
<evidence type="ECO:0000256" key="10">
    <source>
        <dbReference type="ARBA" id="ARBA00023125"/>
    </source>
</evidence>
<dbReference type="GO" id="GO:0005634">
    <property type="term" value="C:nucleus"/>
    <property type="evidence" value="ECO:0007669"/>
    <property type="project" value="UniProtKB-SubCell"/>
</dbReference>
<dbReference type="SMART" id="SM00355">
    <property type="entry name" value="ZnF_C2H2"/>
    <property type="match status" value="3"/>
</dbReference>
<keyword evidence="12" id="KW-0804">Transcription</keyword>
<feature type="domain" description="C2H2-type" evidence="16">
    <location>
        <begin position="259"/>
        <end position="288"/>
    </location>
</feature>
<dbReference type="FunFam" id="3.30.160.60:FF:000237">
    <property type="entry name" value="Krueppel-like factor 2"/>
    <property type="match status" value="1"/>
</dbReference>
<dbReference type="GO" id="GO:0008270">
    <property type="term" value="F:zinc ion binding"/>
    <property type="evidence" value="ECO:0007669"/>
    <property type="project" value="UniProtKB-KW"/>
</dbReference>
<evidence type="ECO:0000256" key="12">
    <source>
        <dbReference type="ARBA" id="ARBA00023163"/>
    </source>
</evidence>
<comment type="caution">
    <text evidence="17">The sequence shown here is derived from an EMBL/GenBank/DDBJ whole genome shotgun (WGS) entry which is preliminary data.</text>
</comment>
<dbReference type="PROSITE" id="PS50157">
    <property type="entry name" value="ZINC_FINGER_C2H2_2"/>
    <property type="match status" value="3"/>
</dbReference>
<evidence type="ECO:0000256" key="11">
    <source>
        <dbReference type="ARBA" id="ARBA00023159"/>
    </source>
</evidence>
<feature type="non-terminal residue" evidence="17">
    <location>
        <position position="1"/>
    </location>
</feature>
<evidence type="ECO:0000256" key="7">
    <source>
        <dbReference type="ARBA" id="ARBA00022833"/>
    </source>
</evidence>
<evidence type="ECO:0000256" key="4">
    <source>
        <dbReference type="ARBA" id="ARBA00022723"/>
    </source>
</evidence>
<keyword evidence="11" id="KW-0010">Activator</keyword>
<keyword evidence="9" id="KW-0805">Transcription regulation</keyword>
<evidence type="ECO:0000256" key="5">
    <source>
        <dbReference type="ARBA" id="ARBA00022737"/>
    </source>
</evidence>
<evidence type="ECO:0000256" key="2">
    <source>
        <dbReference type="ARBA" id="ARBA00006991"/>
    </source>
</evidence>
<dbReference type="Gene3D" id="3.30.160.60">
    <property type="entry name" value="Classic Zinc Finger"/>
    <property type="match status" value="3"/>
</dbReference>
<evidence type="ECO:0000256" key="6">
    <source>
        <dbReference type="ARBA" id="ARBA00022771"/>
    </source>
</evidence>
<dbReference type="EMBL" id="RQTK01000398">
    <property type="protein sequence ID" value="RUS80336.1"/>
    <property type="molecule type" value="Genomic_DNA"/>
</dbReference>
<dbReference type="Pfam" id="PF00096">
    <property type="entry name" value="zf-C2H2"/>
    <property type="match status" value="3"/>
</dbReference>
<dbReference type="InterPro" id="IPR036236">
    <property type="entry name" value="Znf_C2H2_sf"/>
</dbReference>
<evidence type="ECO:0000256" key="3">
    <source>
        <dbReference type="ARBA" id="ARBA00022553"/>
    </source>
</evidence>
<keyword evidence="13" id="KW-0539">Nucleus</keyword>
<evidence type="ECO:0000256" key="15">
    <source>
        <dbReference type="SAM" id="MobiDB-lite"/>
    </source>
</evidence>
<dbReference type="STRING" id="188477.A0A433TFN2"/>
<proteinExistence type="inferred from homology"/>
<dbReference type="Proteomes" id="UP000271974">
    <property type="component" value="Unassembled WGS sequence"/>
</dbReference>
<dbReference type="PANTHER" id="PTHR23235">
    <property type="entry name" value="KRUEPPEL-LIKE TRANSCRIPTION FACTOR"/>
    <property type="match status" value="1"/>
</dbReference>
<evidence type="ECO:0000256" key="13">
    <source>
        <dbReference type="ARBA" id="ARBA00023242"/>
    </source>
</evidence>
<evidence type="ECO:0000256" key="8">
    <source>
        <dbReference type="ARBA" id="ARBA00022843"/>
    </source>
</evidence>
<feature type="compositionally biased region" description="Low complexity" evidence="15">
    <location>
        <begin position="134"/>
        <end position="143"/>
    </location>
</feature>
<dbReference type="GO" id="GO:0000981">
    <property type="term" value="F:DNA-binding transcription factor activity, RNA polymerase II-specific"/>
    <property type="evidence" value="ECO:0007669"/>
    <property type="project" value="TreeGrafter"/>
</dbReference>
<evidence type="ECO:0000313" key="17">
    <source>
        <dbReference type="EMBL" id="RUS80336.1"/>
    </source>
</evidence>
<dbReference type="PANTHER" id="PTHR23235:SF158">
    <property type="entry name" value="C2H2-TYPE DOMAIN-CONTAINING PROTEIN"/>
    <property type="match status" value="1"/>
</dbReference>
<feature type="domain" description="C2H2-type" evidence="16">
    <location>
        <begin position="319"/>
        <end position="342"/>
    </location>
</feature>
<gene>
    <name evidence="17" type="ORF">EGW08_011905</name>
</gene>
<feature type="domain" description="C2H2-type" evidence="16">
    <location>
        <begin position="289"/>
        <end position="318"/>
    </location>
</feature>
<sequence length="342" mass="39157">YEQLLDLDFILNNTVDEASSDTNASKRVIKQELQSQQSGIPDFQSTFFDIPPIKFDDECMDVANTSDNMNINDNNCLSNMMMMFNNDIGHNGVNSANSPSHGPLPPYISMNGHSQNQMNVRPLQSQHHHHHHQQQQQQKQQQSMVPSSTKLLPHHPHPYQHQHLNHRHQHQQEQQRCPPHVTNQHHSHPHMAVGAPGPAMSPASHQIITPPSSPQLDQILLPSQPQQQQQAALSPMGVPPVQPKKRGRRTWGRKRQTSHSCSHPGCSKTYTKSSHLKAHLRTHTGEKPYHCSWKGCGWKFARSDELTRHYRKHTGDRPFQCHLCERAFSRSDHLSLHMKRHI</sequence>
<feature type="compositionally biased region" description="Basic residues" evidence="15">
    <location>
        <begin position="243"/>
        <end position="257"/>
    </location>
</feature>
<dbReference type="OrthoDB" id="4748970at2759"/>
<dbReference type="SUPFAM" id="SSF57667">
    <property type="entry name" value="beta-beta-alpha zinc fingers"/>
    <property type="match status" value="2"/>
</dbReference>
<keyword evidence="4" id="KW-0479">Metal-binding</keyword>
<evidence type="ECO:0000256" key="14">
    <source>
        <dbReference type="PROSITE-ProRule" id="PRU00042"/>
    </source>
</evidence>
<dbReference type="InterPro" id="IPR013087">
    <property type="entry name" value="Znf_C2H2_type"/>
</dbReference>
<keyword evidence="3" id="KW-0597">Phosphoprotein</keyword>
<evidence type="ECO:0000256" key="9">
    <source>
        <dbReference type="ARBA" id="ARBA00023015"/>
    </source>
</evidence>
<dbReference type="FunFam" id="3.30.160.60:FF:000736">
    <property type="entry name" value="Zinc finger protein 423"/>
    <property type="match status" value="1"/>
</dbReference>